<dbReference type="Gene3D" id="1.10.287.950">
    <property type="entry name" value="Methyl-accepting chemotaxis protein"/>
    <property type="match status" value="1"/>
</dbReference>
<organism evidence="10 11">
    <name type="scientific">Paenibacillus tianjinensis</name>
    <dbReference type="NCBI Taxonomy" id="2810347"/>
    <lineage>
        <taxon>Bacteria</taxon>
        <taxon>Bacillati</taxon>
        <taxon>Bacillota</taxon>
        <taxon>Bacilli</taxon>
        <taxon>Bacillales</taxon>
        <taxon>Paenibacillaceae</taxon>
        <taxon>Paenibacillus</taxon>
    </lineage>
</organism>
<dbReference type="PRINTS" id="PR00260">
    <property type="entry name" value="CHEMTRNSDUCR"/>
</dbReference>
<dbReference type="InterPro" id="IPR051310">
    <property type="entry name" value="MCP_chemotaxis"/>
</dbReference>
<sequence length="590" mass="63443">MQFSRTNKEKMMMKWFNNMKISTKLISSFIIVAIMAGIVGVVGIVNLHRIDRNYSDMYVNYGIGVGDIGKSGIEFHKIRSLTRDALINHKSQDLNEILDKIETLDKQLAGNLDAFEKSIQSQETRVTFNNLKASISEYNQVRDQAISMAGSGRSEEAIGYFYHEALNSVTKTNEYIDSLFESKETRGLKKSEENSAAAARTILILGIVVTAAVILAVLLGLAVSRMISKPVVELVRAADRIADGDLNVDVRSEAKDEIGQLSASFRRMSGTLSEVMGNIRSASEQVASGSKQMSESSMVLSQGATEQASSIEELTASIEEIAAQTSRNAHSAEQVNSLAQGAMSNAVQGNAQMKDMLVAMEQINESSDSISKIIKVIDEIAFQTNILALNAAVEAARAGQHGKGFAVVAEEVRNLAARSAGAAKETTAMIENSIKKVEGGTKIASATASALEQIVGDVSRVAEIIAEITSASTEQAAGISQINQGVIQLSQVVQTNSATSEETAAASEELASQAELMRDQVTRFKLKEQGQHAFAGMEDLNPEVLRMLEQMSRNKQSIGSAPAQAWAKDSSPAAPVTIALSDKEFGKYSL</sequence>
<evidence type="ECO:0000256" key="6">
    <source>
        <dbReference type="PROSITE-ProRule" id="PRU00284"/>
    </source>
</evidence>
<evidence type="ECO:0000256" key="2">
    <source>
        <dbReference type="ARBA" id="ARBA00022475"/>
    </source>
</evidence>
<name>A0ABX7LFU2_9BACL</name>
<evidence type="ECO:0000313" key="10">
    <source>
        <dbReference type="EMBL" id="QSF46965.1"/>
    </source>
</evidence>
<keyword evidence="4 7" id="KW-0472">Membrane</keyword>
<feature type="transmembrane region" description="Helical" evidence="7">
    <location>
        <begin position="202"/>
        <end position="223"/>
    </location>
</feature>
<evidence type="ECO:0000256" key="3">
    <source>
        <dbReference type="ARBA" id="ARBA00022500"/>
    </source>
</evidence>
<dbReference type="InterPro" id="IPR004090">
    <property type="entry name" value="Chemotax_Me-accpt_rcpt"/>
</dbReference>
<evidence type="ECO:0000256" key="1">
    <source>
        <dbReference type="ARBA" id="ARBA00004236"/>
    </source>
</evidence>
<gene>
    <name evidence="10" type="ORF">JRJ22_10585</name>
</gene>
<dbReference type="Pfam" id="PF12729">
    <property type="entry name" value="4HB_MCP_1"/>
    <property type="match status" value="1"/>
</dbReference>
<dbReference type="RefSeq" id="WP_206104415.1">
    <property type="nucleotide sequence ID" value="NZ_CP070969.1"/>
</dbReference>
<dbReference type="SMART" id="SM00283">
    <property type="entry name" value="MA"/>
    <property type="match status" value="1"/>
</dbReference>
<evidence type="ECO:0000256" key="5">
    <source>
        <dbReference type="ARBA" id="ARBA00029447"/>
    </source>
</evidence>
<evidence type="ECO:0000256" key="7">
    <source>
        <dbReference type="SAM" id="Phobius"/>
    </source>
</evidence>
<dbReference type="CDD" id="cd11386">
    <property type="entry name" value="MCP_signal"/>
    <property type="match status" value="1"/>
</dbReference>
<dbReference type="InterPro" id="IPR004089">
    <property type="entry name" value="MCPsignal_dom"/>
</dbReference>
<keyword evidence="6" id="KW-0807">Transducer</keyword>
<feature type="domain" description="HAMP" evidence="9">
    <location>
        <begin position="225"/>
        <end position="277"/>
    </location>
</feature>
<proteinExistence type="inferred from homology"/>
<dbReference type="SUPFAM" id="SSF58104">
    <property type="entry name" value="Methyl-accepting chemotaxis protein (MCP) signaling domain"/>
    <property type="match status" value="1"/>
</dbReference>
<dbReference type="InterPro" id="IPR003660">
    <property type="entry name" value="HAMP_dom"/>
</dbReference>
<dbReference type="CDD" id="cd06225">
    <property type="entry name" value="HAMP"/>
    <property type="match status" value="1"/>
</dbReference>
<keyword evidence="2" id="KW-1003">Cell membrane</keyword>
<comment type="similarity">
    <text evidence="5">Belongs to the methyl-accepting chemotaxis (MCP) protein family.</text>
</comment>
<keyword evidence="7" id="KW-1133">Transmembrane helix</keyword>
<evidence type="ECO:0000256" key="4">
    <source>
        <dbReference type="ARBA" id="ARBA00023136"/>
    </source>
</evidence>
<dbReference type="PANTHER" id="PTHR43531:SF11">
    <property type="entry name" value="METHYL-ACCEPTING CHEMOTAXIS PROTEIN 3"/>
    <property type="match status" value="1"/>
</dbReference>
<comment type="subcellular location">
    <subcellularLocation>
        <location evidence="1">Cell membrane</location>
    </subcellularLocation>
</comment>
<dbReference type="Proteomes" id="UP000663452">
    <property type="component" value="Chromosome"/>
</dbReference>
<evidence type="ECO:0000259" key="9">
    <source>
        <dbReference type="PROSITE" id="PS50885"/>
    </source>
</evidence>
<keyword evidence="7" id="KW-0812">Transmembrane</keyword>
<dbReference type="Pfam" id="PF00672">
    <property type="entry name" value="HAMP"/>
    <property type="match status" value="1"/>
</dbReference>
<dbReference type="SMART" id="SM00304">
    <property type="entry name" value="HAMP"/>
    <property type="match status" value="1"/>
</dbReference>
<dbReference type="Pfam" id="PF00015">
    <property type="entry name" value="MCPsignal"/>
    <property type="match status" value="1"/>
</dbReference>
<evidence type="ECO:0000313" key="11">
    <source>
        <dbReference type="Proteomes" id="UP000663452"/>
    </source>
</evidence>
<dbReference type="InterPro" id="IPR024478">
    <property type="entry name" value="HlyB_4HB_MCP"/>
</dbReference>
<dbReference type="PANTHER" id="PTHR43531">
    <property type="entry name" value="PROTEIN ICFG"/>
    <property type="match status" value="1"/>
</dbReference>
<keyword evidence="11" id="KW-1185">Reference proteome</keyword>
<feature type="domain" description="Methyl-accepting transducer" evidence="8">
    <location>
        <begin position="282"/>
        <end position="511"/>
    </location>
</feature>
<dbReference type="PROSITE" id="PS50885">
    <property type="entry name" value="HAMP"/>
    <property type="match status" value="1"/>
</dbReference>
<protein>
    <submittedName>
        <fullName evidence="10">MCP four helix bundle domain-containing protein</fullName>
    </submittedName>
</protein>
<accession>A0ABX7LFU2</accession>
<reference evidence="10 11" key="1">
    <citation type="submission" date="2021-02" db="EMBL/GenBank/DDBJ databases">
        <title>Paenibacillus tianjinensis sp. nov.</title>
        <authorList>
            <person name="Liu H."/>
        </authorList>
    </citation>
    <scope>NUCLEOTIDE SEQUENCE [LARGE SCALE GENOMIC DNA]</scope>
    <source>
        <strain evidence="10 11">TB2019</strain>
    </source>
</reference>
<dbReference type="Gene3D" id="6.10.340.10">
    <property type="match status" value="1"/>
</dbReference>
<keyword evidence="3" id="KW-0145">Chemotaxis</keyword>
<evidence type="ECO:0000259" key="8">
    <source>
        <dbReference type="PROSITE" id="PS50111"/>
    </source>
</evidence>
<dbReference type="PROSITE" id="PS50111">
    <property type="entry name" value="CHEMOTAXIS_TRANSDUC_2"/>
    <property type="match status" value="1"/>
</dbReference>
<dbReference type="EMBL" id="CP070969">
    <property type="protein sequence ID" value="QSF46965.1"/>
    <property type="molecule type" value="Genomic_DNA"/>
</dbReference>